<feature type="chain" id="PRO_5044877443" evidence="3">
    <location>
        <begin position="25"/>
        <end position="492"/>
    </location>
</feature>
<evidence type="ECO:0000256" key="3">
    <source>
        <dbReference type="SAM" id="SignalP"/>
    </source>
</evidence>
<sequence length="492" mass="55088">MFRSLVKSLAILATLSVAIPYTSAFVCNFIGGWPQTKNRFRRAFNPRKVYSLNYALLQKLMIALRYAPLYFQWRRFYKKAGPHIVVKDIPYGRNDKMLDIYFPYSHSSNEKASYPVVLFVYGGAWGSGDKDMYGLLCHNVSNKLNVIVCCPNLSIYPQGYVDDMIQDVVDSVSWTFDNIRSLGGNRNKIMLVGHSSGAHLCAMTVLELLHDELVQTGSSQKEPVLARSLRFEEQHFTGRHASGDNSRQEKLDTLEVSSASSGSFCVVNDTDEKGAASTDFNNAASMFEVLNLQNNGEHEAVEVDTTAGGVLLKSDGCLEEGHEEQEEREEEDDDDNDSVVTVQRKGSDPPPTLTDLCKCIKAVIGLAGVYNIADHFIHESGRGLEDISSMARAMYGQEHFDRFSPAYIVKNLSRSVSLPKFVLLHGTEDYVVPLTSTTKFGDALTDIFADVSVRIIPMCDHYELCLDLMDSKRKYYDSVMEVLLDTTKRVFN</sequence>
<evidence type="ECO:0000313" key="6">
    <source>
        <dbReference type="EMBL" id="KAL3877662.1"/>
    </source>
</evidence>
<evidence type="ECO:0000256" key="2">
    <source>
        <dbReference type="SAM" id="MobiDB-lite"/>
    </source>
</evidence>
<keyword evidence="1" id="KW-0378">Hydrolase</keyword>
<dbReference type="PANTHER" id="PTHR48081">
    <property type="entry name" value="AB HYDROLASE SUPERFAMILY PROTEIN C4A8.06C"/>
    <property type="match status" value="1"/>
</dbReference>
<dbReference type="Pfam" id="PF00326">
    <property type="entry name" value="Peptidase_S9"/>
    <property type="match status" value="1"/>
</dbReference>
<keyword evidence="7" id="KW-1185">Reference proteome</keyword>
<dbReference type="InterPro" id="IPR050300">
    <property type="entry name" value="GDXG_lipolytic_enzyme"/>
</dbReference>
<dbReference type="AlphaFoldDB" id="A0ABD3WV84"/>
<keyword evidence="3" id="KW-0732">Signal</keyword>
<dbReference type="PANTHER" id="PTHR48081:SF33">
    <property type="entry name" value="KYNURENINE FORMAMIDASE"/>
    <property type="match status" value="1"/>
</dbReference>
<feature type="domain" description="BD-FAE-like" evidence="5">
    <location>
        <begin position="98"/>
        <end position="207"/>
    </location>
</feature>
<dbReference type="EMBL" id="JBJQND010000005">
    <property type="protein sequence ID" value="KAL3877662.1"/>
    <property type="molecule type" value="Genomic_DNA"/>
</dbReference>
<dbReference type="Gene3D" id="3.40.50.1820">
    <property type="entry name" value="alpha/beta hydrolase"/>
    <property type="match status" value="2"/>
</dbReference>
<feature type="region of interest" description="Disordered" evidence="2">
    <location>
        <begin position="318"/>
        <end position="349"/>
    </location>
</feature>
<evidence type="ECO:0000259" key="4">
    <source>
        <dbReference type="Pfam" id="PF00326"/>
    </source>
</evidence>
<feature type="signal peptide" evidence="3">
    <location>
        <begin position="1"/>
        <end position="24"/>
    </location>
</feature>
<evidence type="ECO:0000256" key="1">
    <source>
        <dbReference type="ARBA" id="ARBA00022801"/>
    </source>
</evidence>
<dbReference type="InterPro" id="IPR049492">
    <property type="entry name" value="BD-FAE-like_dom"/>
</dbReference>
<proteinExistence type="predicted"/>
<dbReference type="InterPro" id="IPR001375">
    <property type="entry name" value="Peptidase_S9_cat"/>
</dbReference>
<gene>
    <name evidence="6" type="ORF">ACJMK2_035335</name>
</gene>
<name>A0ABD3WV84_SINWO</name>
<accession>A0ABD3WV84</accession>
<dbReference type="InterPro" id="IPR029058">
    <property type="entry name" value="AB_hydrolase_fold"/>
</dbReference>
<feature type="domain" description="Peptidase S9 prolyl oligopeptidase catalytic" evidence="4">
    <location>
        <begin position="361"/>
        <end position="461"/>
    </location>
</feature>
<protein>
    <submittedName>
        <fullName evidence="6">Uncharacterized protein</fullName>
    </submittedName>
</protein>
<evidence type="ECO:0000259" key="5">
    <source>
        <dbReference type="Pfam" id="PF20434"/>
    </source>
</evidence>
<dbReference type="Proteomes" id="UP001634394">
    <property type="component" value="Unassembled WGS sequence"/>
</dbReference>
<dbReference type="SUPFAM" id="SSF53474">
    <property type="entry name" value="alpha/beta-Hydrolases"/>
    <property type="match status" value="2"/>
</dbReference>
<comment type="caution">
    <text evidence="6">The sequence shown here is derived from an EMBL/GenBank/DDBJ whole genome shotgun (WGS) entry which is preliminary data.</text>
</comment>
<feature type="compositionally biased region" description="Acidic residues" evidence="2">
    <location>
        <begin position="318"/>
        <end position="337"/>
    </location>
</feature>
<evidence type="ECO:0000313" key="7">
    <source>
        <dbReference type="Proteomes" id="UP001634394"/>
    </source>
</evidence>
<dbReference type="Pfam" id="PF20434">
    <property type="entry name" value="BD-FAE"/>
    <property type="match status" value="1"/>
</dbReference>
<dbReference type="GO" id="GO:0016787">
    <property type="term" value="F:hydrolase activity"/>
    <property type="evidence" value="ECO:0007669"/>
    <property type="project" value="UniProtKB-KW"/>
</dbReference>
<reference evidence="6 7" key="1">
    <citation type="submission" date="2024-11" db="EMBL/GenBank/DDBJ databases">
        <title>Chromosome-level genome assembly of the freshwater bivalve Anodonta woodiana.</title>
        <authorList>
            <person name="Chen X."/>
        </authorList>
    </citation>
    <scope>NUCLEOTIDE SEQUENCE [LARGE SCALE GENOMIC DNA]</scope>
    <source>
        <strain evidence="6">MN2024</strain>
        <tissue evidence="6">Gills</tissue>
    </source>
</reference>
<organism evidence="6 7">
    <name type="scientific">Sinanodonta woodiana</name>
    <name type="common">Chinese pond mussel</name>
    <name type="synonym">Anodonta woodiana</name>
    <dbReference type="NCBI Taxonomy" id="1069815"/>
    <lineage>
        <taxon>Eukaryota</taxon>
        <taxon>Metazoa</taxon>
        <taxon>Spiralia</taxon>
        <taxon>Lophotrochozoa</taxon>
        <taxon>Mollusca</taxon>
        <taxon>Bivalvia</taxon>
        <taxon>Autobranchia</taxon>
        <taxon>Heteroconchia</taxon>
        <taxon>Palaeoheterodonta</taxon>
        <taxon>Unionida</taxon>
        <taxon>Unionoidea</taxon>
        <taxon>Unionidae</taxon>
        <taxon>Unioninae</taxon>
        <taxon>Sinanodonta</taxon>
    </lineage>
</organism>